<reference evidence="1" key="1">
    <citation type="journal article" date="2021" name="PeerJ">
        <title>Extensive microbial diversity within the chicken gut microbiome revealed by metagenomics and culture.</title>
        <authorList>
            <person name="Gilroy R."/>
            <person name="Ravi A."/>
            <person name="Getino M."/>
            <person name="Pursley I."/>
            <person name="Horton D.L."/>
            <person name="Alikhan N.F."/>
            <person name="Baker D."/>
            <person name="Gharbi K."/>
            <person name="Hall N."/>
            <person name="Watson M."/>
            <person name="Adriaenssens E.M."/>
            <person name="Foster-Nyarko E."/>
            <person name="Jarju S."/>
            <person name="Secka A."/>
            <person name="Antonio M."/>
            <person name="Oren A."/>
            <person name="Chaudhuri R.R."/>
            <person name="La Ragione R."/>
            <person name="Hildebrand F."/>
            <person name="Pallen M.J."/>
        </authorList>
    </citation>
    <scope>NUCLEOTIDE SEQUENCE</scope>
    <source>
        <strain evidence="1">ChiHjej13B12-9602</strain>
    </source>
</reference>
<dbReference type="AlphaFoldDB" id="A0A921IV39"/>
<dbReference type="InterPro" id="IPR011990">
    <property type="entry name" value="TPR-like_helical_dom_sf"/>
</dbReference>
<accession>A0A921IV39</accession>
<dbReference type="SUPFAM" id="SSF48452">
    <property type="entry name" value="TPR-like"/>
    <property type="match status" value="1"/>
</dbReference>
<protein>
    <recommendedName>
        <fullName evidence="3">Tetratricopeptide repeat protein</fullName>
    </recommendedName>
</protein>
<evidence type="ECO:0008006" key="3">
    <source>
        <dbReference type="Google" id="ProtNLM"/>
    </source>
</evidence>
<gene>
    <name evidence="1" type="ORF">K8V70_05280</name>
</gene>
<evidence type="ECO:0000313" key="1">
    <source>
        <dbReference type="EMBL" id="HJG37256.1"/>
    </source>
</evidence>
<organism evidence="1 2">
    <name type="scientific">Enorma phocaeensis</name>
    <dbReference type="NCBI Taxonomy" id="1871019"/>
    <lineage>
        <taxon>Bacteria</taxon>
        <taxon>Bacillati</taxon>
        <taxon>Actinomycetota</taxon>
        <taxon>Coriobacteriia</taxon>
        <taxon>Coriobacteriales</taxon>
        <taxon>Coriobacteriaceae</taxon>
        <taxon>Enorma</taxon>
    </lineage>
</organism>
<dbReference type="RefSeq" id="WP_273189928.1">
    <property type="nucleotide sequence ID" value="NZ_DYUZ01000022.1"/>
</dbReference>
<reference evidence="1" key="2">
    <citation type="submission" date="2021-09" db="EMBL/GenBank/DDBJ databases">
        <authorList>
            <person name="Gilroy R."/>
        </authorList>
    </citation>
    <scope>NUCLEOTIDE SEQUENCE</scope>
    <source>
        <strain evidence="1">ChiHjej13B12-9602</strain>
    </source>
</reference>
<dbReference type="Gene3D" id="1.25.40.10">
    <property type="entry name" value="Tetratricopeptide repeat domain"/>
    <property type="match status" value="1"/>
</dbReference>
<name>A0A921IV39_9ACTN</name>
<proteinExistence type="predicted"/>
<dbReference type="EMBL" id="DYUZ01000022">
    <property type="protein sequence ID" value="HJG37256.1"/>
    <property type="molecule type" value="Genomic_DNA"/>
</dbReference>
<evidence type="ECO:0000313" key="2">
    <source>
        <dbReference type="Proteomes" id="UP000753256"/>
    </source>
</evidence>
<dbReference type="Proteomes" id="UP000753256">
    <property type="component" value="Unassembled WGS sequence"/>
</dbReference>
<sequence>MDSIPHGSELYKIPLLARRKRLPVLPGQPEGISYGMIWGACPLPANGSCYIVRFEGDTSARILAYVSEFGEVFAASGPITLEPTARPELALVPDERGFSGTIFVRNGSKALEPYSRYRGSFKGVMREVCDTETWNSSRTMGYRAFAASLYLRYCVIDASRLTPVRMPEDEGFGPGGRRSAAQGGHAPAISLAATPLSEPVQLFEGFNDLVLPDAIEAALFRIDGAAKPSGLERFARRLLSTIDLERLRKLTEAAWVSLAYIRGTDSFYLNFSRESITVDDTSFLFGVEAVLNRLCAVEHRFGSVPEGVEASPSEEACSLIDQHMMRGMTSWVGTSIDRTVTRNGWADFAEVSCRPGGEWDTRTRFATLVEELVTIVRLEYEFVCDASNGVLNVRFTAPDGRAMPHELYQLDEGRWVDVDAPQCAAMAAEYAARMVLALAAAAFASKITMRRCTVAVRDLVSGEEERYLFERAGFLASLVPFAKQVDGASLEQQPALKRIGGLKTEAPFEIPDDGARYTAVAEDDRELPEELRELLMADRIAELEVMETGPDARSERLAELKELVQSDPAQAEQGFIKLIEELEAGCAAEELLSDVPLISRFCQSRVGRVLLPLWEEDRAARIHRVPDALFFAHHELETMYFRAGAFDRALEEARCMLDMAGSSTLAHAAVVNVLARLERFDEVIEVAKHGLRVAVDRDSISYLLYRMAFAYWRIGQLDVAMACYRTVPRGETMSEMAQLELGQLLAEMGRTEKPSAEEARKIMEQAGIPVPPSHEAVEQLGSAAVLLTDNGFYALAYECVYVVWLLLGSDELGAVARSLKP</sequence>
<comment type="caution">
    <text evidence="1">The sequence shown here is derived from an EMBL/GenBank/DDBJ whole genome shotgun (WGS) entry which is preliminary data.</text>
</comment>